<proteinExistence type="predicted"/>
<dbReference type="FunCoup" id="G4U2Z1">
    <property type="interactions" value="207"/>
</dbReference>
<dbReference type="OrthoDB" id="5376590at2759"/>
<dbReference type="InterPro" id="IPR036188">
    <property type="entry name" value="FAD/NAD-bd_sf"/>
</dbReference>
<accession>G4U2Z1</accession>
<protein>
    <submittedName>
        <fullName evidence="2">Related to sulfide:quinone oxidoreductase, mitochondrial</fullName>
    </submittedName>
</protein>
<dbReference type="GO" id="GO:0005739">
    <property type="term" value="C:mitochondrion"/>
    <property type="evidence" value="ECO:0007669"/>
    <property type="project" value="TreeGrafter"/>
</dbReference>
<evidence type="ECO:0000259" key="1">
    <source>
        <dbReference type="Pfam" id="PF07992"/>
    </source>
</evidence>
<organism evidence="2 3">
    <name type="scientific">Serendipita indica (strain DSM 11827)</name>
    <name type="common">Root endophyte fungus</name>
    <name type="synonym">Piriformospora indica</name>
    <dbReference type="NCBI Taxonomy" id="1109443"/>
    <lineage>
        <taxon>Eukaryota</taxon>
        <taxon>Fungi</taxon>
        <taxon>Dikarya</taxon>
        <taxon>Basidiomycota</taxon>
        <taxon>Agaricomycotina</taxon>
        <taxon>Agaricomycetes</taxon>
        <taxon>Sebacinales</taxon>
        <taxon>Serendipitaceae</taxon>
        <taxon>Serendipita</taxon>
    </lineage>
</organism>
<dbReference type="GO" id="GO:0070224">
    <property type="term" value="F:sulfide:quinone oxidoreductase activity"/>
    <property type="evidence" value="ECO:0007669"/>
    <property type="project" value="TreeGrafter"/>
</dbReference>
<feature type="domain" description="FAD/NAD(P)-binding" evidence="1">
    <location>
        <begin position="26"/>
        <end position="336"/>
    </location>
</feature>
<dbReference type="InParanoid" id="G4U2Z1"/>
<dbReference type="InterPro" id="IPR015904">
    <property type="entry name" value="Sulphide_quinone_reductase"/>
</dbReference>
<dbReference type="PANTHER" id="PTHR10632:SF2">
    <property type="entry name" value="SULFIDE:QUINONE OXIDOREDUCTASE, MITOCHONDRIAL"/>
    <property type="match status" value="1"/>
</dbReference>
<gene>
    <name evidence="2" type="ORF">PIIN_00653</name>
</gene>
<dbReference type="AlphaFoldDB" id="G4U2Z1"/>
<dbReference type="PANTHER" id="PTHR10632">
    <property type="entry name" value="SULFIDE:QUINONE OXIDOREDUCTASE"/>
    <property type="match status" value="1"/>
</dbReference>
<dbReference type="Gene3D" id="3.50.50.60">
    <property type="entry name" value="FAD/NAD(P)-binding domain"/>
    <property type="match status" value="2"/>
</dbReference>
<evidence type="ECO:0000313" key="2">
    <source>
        <dbReference type="EMBL" id="CCA77939.1"/>
    </source>
</evidence>
<dbReference type="EMBL" id="CAFZ01001878">
    <property type="protein sequence ID" value="CCA77939.1"/>
    <property type="molecule type" value="Genomic_DNA"/>
</dbReference>
<dbReference type="Proteomes" id="UP000007148">
    <property type="component" value="Unassembled WGS sequence"/>
</dbReference>
<evidence type="ECO:0000313" key="3">
    <source>
        <dbReference type="Proteomes" id="UP000007148"/>
    </source>
</evidence>
<comment type="caution">
    <text evidence="2">The sequence shown here is derived from an EMBL/GenBank/DDBJ whole genome shotgun (WGS) entry which is preliminary data.</text>
</comment>
<dbReference type="InterPro" id="IPR023753">
    <property type="entry name" value="FAD/NAD-binding_dom"/>
</dbReference>
<dbReference type="eggNOG" id="KOG3851">
    <property type="taxonomic scope" value="Eukaryota"/>
</dbReference>
<dbReference type="HOGENOM" id="CLU_030742_2_2_1"/>
<name>G4U2Z1_SERID</name>
<dbReference type="GO" id="GO:0070221">
    <property type="term" value="P:sulfide oxidation, using sulfide:quinone oxidoreductase"/>
    <property type="evidence" value="ECO:0007669"/>
    <property type="project" value="TreeGrafter"/>
</dbReference>
<sequence>MLTASIAKRALSRSFSSSRFASSDAKVVVVGAGAGGLSAITQLQKSLKKQGKVLAKEDIVIIDPAEYHYYQPGWTLVGSGLMDKQDTRRPMKSVIPEDTTHVAQSVQSFAPDKNQVVLANGDTITYEYLIVASGIQINWSAIKGLPEALIDSHSGVSSIYSYATADKAHRDITAMRSGRAIFTQPSTPIKCAGGKPIAHKIMWQAWDLYQRTNRANTAKVEFWTGMPTMFSVPKYSEVLNALRIQRDIPAQFGHNLVAIDAANRKATFKKTDGTEVVEDYTILHVTPPQGPADYIKASPLADAAGWVDVDPATLRHKKFSNVFSLGDASSLPTSKTAAAITAQAPVLVHNLVDVMNGKDTLVAKYDGYTSCPLLTGKGELLLAEFKYGLEPKESFAHIVDQAKPQKAFYYFKTLLFPWAYFEHMLKGRWYGPNGFKAPTFS</sequence>
<dbReference type="STRING" id="1109443.G4U2Z1"/>
<reference evidence="2 3" key="1">
    <citation type="journal article" date="2011" name="PLoS Pathog.">
        <title>Endophytic Life Strategies Decoded by Genome and Transcriptome Analyses of the Mutualistic Root Symbiont Piriformospora indica.</title>
        <authorList>
            <person name="Zuccaro A."/>
            <person name="Lahrmann U."/>
            <person name="Guldener U."/>
            <person name="Langen G."/>
            <person name="Pfiffi S."/>
            <person name="Biedenkopf D."/>
            <person name="Wong P."/>
            <person name="Samans B."/>
            <person name="Grimm C."/>
            <person name="Basiewicz M."/>
            <person name="Murat C."/>
            <person name="Martin F."/>
            <person name="Kogel K.H."/>
        </authorList>
    </citation>
    <scope>NUCLEOTIDE SEQUENCE [LARGE SCALE GENOMIC DNA]</scope>
    <source>
        <strain evidence="2 3">DSM 11827</strain>
    </source>
</reference>
<dbReference type="Pfam" id="PF07992">
    <property type="entry name" value="Pyr_redox_2"/>
    <property type="match status" value="1"/>
</dbReference>
<keyword evidence="3" id="KW-1185">Reference proteome</keyword>
<dbReference type="OMA" id="ERYSMFI"/>
<dbReference type="GO" id="GO:0071949">
    <property type="term" value="F:FAD binding"/>
    <property type="evidence" value="ECO:0007669"/>
    <property type="project" value="TreeGrafter"/>
</dbReference>
<dbReference type="SUPFAM" id="SSF51905">
    <property type="entry name" value="FAD/NAD(P)-binding domain"/>
    <property type="match status" value="2"/>
</dbReference>